<gene>
    <name evidence="4" type="ORF">H8705_04830</name>
</gene>
<proteinExistence type="predicted"/>
<comment type="caution">
    <text evidence="4">The sequence shown here is derived from an EMBL/GenBank/DDBJ whole genome shotgun (WGS) entry which is preliminary data.</text>
</comment>
<protein>
    <submittedName>
        <fullName evidence="4">Uncharacterized protein</fullName>
    </submittedName>
</protein>
<feature type="region of interest" description="Disordered" evidence="2">
    <location>
        <begin position="870"/>
        <end position="898"/>
    </location>
</feature>
<reference evidence="4" key="1">
    <citation type="submission" date="2020-08" db="EMBL/GenBank/DDBJ databases">
        <title>Genome public.</title>
        <authorList>
            <person name="Liu C."/>
            <person name="Sun Q."/>
        </authorList>
    </citation>
    <scope>NUCLEOTIDE SEQUENCE</scope>
    <source>
        <strain evidence="4">NSJ-64</strain>
    </source>
</reference>
<feature type="coiled-coil region" evidence="1">
    <location>
        <begin position="342"/>
        <end position="369"/>
    </location>
</feature>
<sequence>MRKILSALLALVMLISLSMPAYAATFPWDKNDAAELIADYGIYSSDGDRLIDNNNDVLQPGQTVYIKLNDKYEYLTDKNLMTMTLDRDKNGSMISSAKIVEKKFNGKRIPCIEIVIKDTTTDKELKAEFKLIFTARKNLVNEALDPTLFANLDTLSKLEVYYRGNTPNLSKSYWFVEAKNFTPPTSGDLTALKNETARLQQALKEATANIDAVLNSTVSPHKSALDSATAEVDAALKALYGESMNSSSPAANSLAAIKAAKMEALRNASATIDPTYQQNHNKYVEAFNKVGDTALGATPPFTSANGSLGADWAAKAESITAAGLDGKISALNNAYAALDTQVQAYNSAAADLSAKLTELQTAAQNIAAQAGNTIPGQVTAEVYNQLTGAYNQALNNYTASKNTFDSALTNYTSALNTYEGTKTALNGNILSATPSQRPAQYQGTTFNYAVYNAVNTPNITVPGAFNTLDPVPAVVPAAETMAITVTTAITPLVTGTSNQGNEGLFAQLKTIENDIASAIAEREAYKAYKDAPSSSTSEEYNKLAAIAYGDINNALFQGTQTGSQEFLDALAACKNVAQKESELGQPIAGYNRPTGNNKPTESNDLWDSVYKNLTVSANELYSKEAAAAKVLSKDYYDLGAPIDSNTAYSNASTTSPRGIEYRAKIDYMKSALTLEAYELMGEQPAGYLKKGNRISVPIRLYIQNTNLNGDNDITIGEGGIVIVPTENEKNIVTWSNNNGDVLATLTFKADSNPSAFYPKLRTKLEAGLRKTFDNYDVYVRNFVGSSTIDSTSRAVLDLNNPFIDEDGEETVSPNKIQIYQVVDGKIAKVTSLFEYTTNDNDEPVFRTRVRTLGHYIICAGNPKIIYDADGDKLPDKNNNGGNSNNGGGSSKPIPNTGR</sequence>
<evidence type="ECO:0000313" key="5">
    <source>
        <dbReference type="Proteomes" id="UP000623678"/>
    </source>
</evidence>
<evidence type="ECO:0000256" key="2">
    <source>
        <dbReference type="SAM" id="MobiDB-lite"/>
    </source>
</evidence>
<dbReference type="AlphaFoldDB" id="A0A926EQP0"/>
<keyword evidence="5" id="KW-1185">Reference proteome</keyword>
<dbReference type="EMBL" id="JACRTD010000003">
    <property type="protein sequence ID" value="MBC8584902.1"/>
    <property type="molecule type" value="Genomic_DNA"/>
</dbReference>
<accession>A0A926EQP0</accession>
<dbReference type="RefSeq" id="WP_262394690.1">
    <property type="nucleotide sequence ID" value="NZ_JACRTD010000003.1"/>
</dbReference>
<keyword evidence="3" id="KW-0732">Signal</keyword>
<dbReference type="Proteomes" id="UP000623678">
    <property type="component" value="Unassembled WGS sequence"/>
</dbReference>
<organism evidence="4 5">
    <name type="scientific">Youxingia wuxianensis</name>
    <dbReference type="NCBI Taxonomy" id="2763678"/>
    <lineage>
        <taxon>Bacteria</taxon>
        <taxon>Bacillati</taxon>
        <taxon>Bacillota</taxon>
        <taxon>Clostridia</taxon>
        <taxon>Eubacteriales</taxon>
        <taxon>Oscillospiraceae</taxon>
        <taxon>Youxingia</taxon>
    </lineage>
</organism>
<feature type="chain" id="PRO_5037955773" evidence="3">
    <location>
        <begin position="24"/>
        <end position="898"/>
    </location>
</feature>
<feature type="coiled-coil region" evidence="1">
    <location>
        <begin position="189"/>
        <end position="216"/>
    </location>
</feature>
<keyword evidence="1" id="KW-0175">Coiled coil</keyword>
<evidence type="ECO:0000256" key="1">
    <source>
        <dbReference type="SAM" id="Coils"/>
    </source>
</evidence>
<name>A0A926EQP0_9FIRM</name>
<evidence type="ECO:0000313" key="4">
    <source>
        <dbReference type="EMBL" id="MBC8584902.1"/>
    </source>
</evidence>
<feature type="signal peptide" evidence="3">
    <location>
        <begin position="1"/>
        <end position="23"/>
    </location>
</feature>
<evidence type="ECO:0000256" key="3">
    <source>
        <dbReference type="SAM" id="SignalP"/>
    </source>
</evidence>